<evidence type="ECO:0000256" key="3">
    <source>
        <dbReference type="ARBA" id="ARBA00022553"/>
    </source>
</evidence>
<evidence type="ECO:0000256" key="1">
    <source>
        <dbReference type="ARBA" id="ARBA00000085"/>
    </source>
</evidence>
<dbReference type="InterPro" id="IPR004358">
    <property type="entry name" value="Sig_transdc_His_kin-like_C"/>
</dbReference>
<feature type="coiled-coil region" evidence="4">
    <location>
        <begin position="10"/>
        <end position="37"/>
    </location>
</feature>
<dbReference type="InterPro" id="IPR003661">
    <property type="entry name" value="HisK_dim/P_dom"/>
</dbReference>
<proteinExistence type="predicted"/>
<gene>
    <name evidence="6" type="ORF">M8A51_03580</name>
</gene>
<keyword evidence="4" id="KW-0175">Coiled coil</keyword>
<feature type="domain" description="Histidine kinase" evidence="5">
    <location>
        <begin position="46"/>
        <end position="284"/>
    </location>
</feature>
<dbReference type="PROSITE" id="PS50109">
    <property type="entry name" value="HIS_KIN"/>
    <property type="match status" value="1"/>
</dbReference>
<dbReference type="EC" id="2.7.13.3" evidence="2"/>
<evidence type="ECO:0000256" key="4">
    <source>
        <dbReference type="SAM" id="Coils"/>
    </source>
</evidence>
<dbReference type="Proteomes" id="UP001165541">
    <property type="component" value="Unassembled WGS sequence"/>
</dbReference>
<protein>
    <recommendedName>
        <fullName evidence="2">histidine kinase</fullName>
        <ecNumber evidence="2">2.7.13.3</ecNumber>
    </recommendedName>
</protein>
<reference evidence="6" key="1">
    <citation type="submission" date="2022-05" db="EMBL/GenBank/DDBJ databases">
        <title>Schlegelella sp. nov., isolated from mangrove soil.</title>
        <authorList>
            <person name="Liu Y."/>
            <person name="Ge X."/>
            <person name="Liu W."/>
        </authorList>
    </citation>
    <scope>NUCLEOTIDE SEQUENCE</scope>
    <source>
        <strain evidence="6">S2-27</strain>
    </source>
</reference>
<dbReference type="SUPFAM" id="SSF55874">
    <property type="entry name" value="ATPase domain of HSP90 chaperone/DNA topoisomerase II/histidine kinase"/>
    <property type="match status" value="1"/>
</dbReference>
<comment type="catalytic activity">
    <reaction evidence="1">
        <text>ATP + protein L-histidine = ADP + protein N-phospho-L-histidine.</text>
        <dbReference type="EC" id="2.7.13.3"/>
    </reaction>
</comment>
<accession>A0ABT0YIT7</accession>
<evidence type="ECO:0000256" key="2">
    <source>
        <dbReference type="ARBA" id="ARBA00012438"/>
    </source>
</evidence>
<dbReference type="EMBL" id="JAMKFE010000002">
    <property type="protein sequence ID" value="MCM5678610.1"/>
    <property type="molecule type" value="Genomic_DNA"/>
</dbReference>
<organism evidence="6 7">
    <name type="scientific">Caldimonas mangrovi</name>
    <dbReference type="NCBI Taxonomy" id="2944811"/>
    <lineage>
        <taxon>Bacteria</taxon>
        <taxon>Pseudomonadati</taxon>
        <taxon>Pseudomonadota</taxon>
        <taxon>Betaproteobacteria</taxon>
        <taxon>Burkholderiales</taxon>
        <taxon>Sphaerotilaceae</taxon>
        <taxon>Caldimonas</taxon>
    </lineage>
</organism>
<evidence type="ECO:0000313" key="6">
    <source>
        <dbReference type="EMBL" id="MCM5678610.1"/>
    </source>
</evidence>
<dbReference type="RefSeq" id="WP_251776751.1">
    <property type="nucleotide sequence ID" value="NZ_JAMKFE010000002.1"/>
</dbReference>
<dbReference type="SMART" id="SM00387">
    <property type="entry name" value="HATPase_c"/>
    <property type="match status" value="1"/>
</dbReference>
<evidence type="ECO:0000313" key="7">
    <source>
        <dbReference type="Proteomes" id="UP001165541"/>
    </source>
</evidence>
<dbReference type="PANTHER" id="PTHR43065">
    <property type="entry name" value="SENSOR HISTIDINE KINASE"/>
    <property type="match status" value="1"/>
</dbReference>
<dbReference type="InterPro" id="IPR036890">
    <property type="entry name" value="HATPase_C_sf"/>
</dbReference>
<dbReference type="PANTHER" id="PTHR43065:SF50">
    <property type="entry name" value="HISTIDINE KINASE"/>
    <property type="match status" value="1"/>
</dbReference>
<name>A0ABT0YIT7_9BURK</name>
<comment type="caution">
    <text evidence="6">The sequence shown here is derived from an EMBL/GenBank/DDBJ whole genome shotgun (WGS) entry which is preliminary data.</text>
</comment>
<dbReference type="SMART" id="SM00388">
    <property type="entry name" value="HisKA"/>
    <property type="match status" value="1"/>
</dbReference>
<dbReference type="SUPFAM" id="SSF47384">
    <property type="entry name" value="Homodimeric domain of signal transducing histidine kinase"/>
    <property type="match status" value="1"/>
</dbReference>
<keyword evidence="3" id="KW-0597">Phosphoprotein</keyword>
<keyword evidence="6" id="KW-0547">Nucleotide-binding</keyword>
<evidence type="ECO:0000259" key="5">
    <source>
        <dbReference type="PROSITE" id="PS50109"/>
    </source>
</evidence>
<dbReference type="Gene3D" id="1.10.287.130">
    <property type="match status" value="1"/>
</dbReference>
<dbReference type="InterPro" id="IPR036097">
    <property type="entry name" value="HisK_dim/P_sf"/>
</dbReference>
<dbReference type="InterPro" id="IPR003594">
    <property type="entry name" value="HATPase_dom"/>
</dbReference>
<dbReference type="CDD" id="cd00082">
    <property type="entry name" value="HisKA"/>
    <property type="match status" value="1"/>
</dbReference>
<dbReference type="Pfam" id="PF02518">
    <property type="entry name" value="HATPase_c"/>
    <property type="match status" value="1"/>
</dbReference>
<dbReference type="InterPro" id="IPR005467">
    <property type="entry name" value="His_kinase_dom"/>
</dbReference>
<keyword evidence="7" id="KW-1185">Reference proteome</keyword>
<dbReference type="Gene3D" id="3.30.565.10">
    <property type="entry name" value="Histidine kinase-like ATPase, C-terminal domain"/>
    <property type="match status" value="1"/>
</dbReference>
<dbReference type="PRINTS" id="PR00344">
    <property type="entry name" value="BCTRLSENSOR"/>
</dbReference>
<keyword evidence="6" id="KW-0067">ATP-binding</keyword>
<sequence length="297" mass="32543">MNYTSNIDPIALQGEDREELLGRLQQAQRQLLQSEKMAAIGQLAAGVAHEINNPMGYVFSNINSLATYVNDLLRLIRAYEASGHESSEVTALKREIDVEFLAEDIVSLIAESQDGIDRVKQIIRSLKDLSRIEEADDFQPADLHQCIESTLNVVNNEIKYKATVERRFAEIPLVECLPTQIGQVLMNLFVNAAHAISEQGVIEICTAAVNDGVLIEVKDNGAGISPDFKDRIFEPFFTTKPVGKGTGLGLSISYNIVKNHGGWIKADSELGRGTCFSVWLPARRSGTVDRGAAQAAT</sequence>
<dbReference type="GO" id="GO:0005524">
    <property type="term" value="F:ATP binding"/>
    <property type="evidence" value="ECO:0007669"/>
    <property type="project" value="UniProtKB-KW"/>
</dbReference>